<evidence type="ECO:0000313" key="1">
    <source>
        <dbReference type="EMBL" id="MBC2239759.1"/>
    </source>
</evidence>
<gene>
    <name evidence="1" type="ORF">HCB35_04675</name>
</gene>
<evidence type="ECO:0000313" key="2">
    <source>
        <dbReference type="Proteomes" id="UP000553016"/>
    </source>
</evidence>
<dbReference type="AlphaFoldDB" id="A0A842F4N5"/>
<dbReference type="Proteomes" id="UP000553016">
    <property type="component" value="Unassembled WGS sequence"/>
</dbReference>
<name>A0A842F4N5_9LIST</name>
<dbReference type="EMBL" id="JAARZA010000002">
    <property type="protein sequence ID" value="MBC2239759.1"/>
    <property type="molecule type" value="Genomic_DNA"/>
</dbReference>
<accession>A0A842F4N5</accession>
<protein>
    <submittedName>
        <fullName evidence="1">HK97 gp10 family phage protein</fullName>
    </submittedName>
</protein>
<sequence length="105" mass="11768">MVFNSFKDNVIKQVRGKEIATASVLGNELRQASLPITPVLTGDLRRSSTVKIVFQKNAVVARVSSNTAYAKKQYYTNANLPRWYETGVAYSWDRLGRLAVEGMKL</sequence>
<proteinExistence type="predicted"/>
<comment type="caution">
    <text evidence="1">The sequence shown here is derived from an EMBL/GenBank/DDBJ whole genome shotgun (WGS) entry which is preliminary data.</text>
</comment>
<reference evidence="1 2" key="1">
    <citation type="submission" date="2020-03" db="EMBL/GenBank/DDBJ databases">
        <title>Soil Listeria distribution.</title>
        <authorList>
            <person name="Liao J."/>
            <person name="Wiedmann M."/>
        </authorList>
    </citation>
    <scope>NUCLEOTIDE SEQUENCE [LARGE SCALE GENOMIC DNA]</scope>
    <source>
        <strain evidence="1 2">FSL L7-0149</strain>
    </source>
</reference>
<organism evidence="1 2">
    <name type="scientific">Listeria booriae</name>
    <dbReference type="NCBI Taxonomy" id="1552123"/>
    <lineage>
        <taxon>Bacteria</taxon>
        <taxon>Bacillati</taxon>
        <taxon>Bacillota</taxon>
        <taxon>Bacilli</taxon>
        <taxon>Bacillales</taxon>
        <taxon>Listeriaceae</taxon>
        <taxon>Listeria</taxon>
    </lineage>
</organism>